<reference evidence="2 3" key="1">
    <citation type="journal article" date="2018" name="Cell">
        <title>The Chara Genome: Secondary Complexity and Implications for Plant Terrestrialization.</title>
        <authorList>
            <person name="Nishiyama T."/>
            <person name="Sakayama H."/>
            <person name="Vries J.D."/>
            <person name="Buschmann H."/>
            <person name="Saint-Marcoux D."/>
            <person name="Ullrich K.K."/>
            <person name="Haas F.B."/>
            <person name="Vanderstraeten L."/>
            <person name="Becker D."/>
            <person name="Lang D."/>
            <person name="Vosolsobe S."/>
            <person name="Rombauts S."/>
            <person name="Wilhelmsson P.K.I."/>
            <person name="Janitza P."/>
            <person name="Kern R."/>
            <person name="Heyl A."/>
            <person name="Rumpler F."/>
            <person name="Villalobos L.I.A.C."/>
            <person name="Clay J.M."/>
            <person name="Skokan R."/>
            <person name="Toyoda A."/>
            <person name="Suzuki Y."/>
            <person name="Kagoshima H."/>
            <person name="Schijlen E."/>
            <person name="Tajeshwar N."/>
            <person name="Catarino B."/>
            <person name="Hetherington A.J."/>
            <person name="Saltykova A."/>
            <person name="Bonnot C."/>
            <person name="Breuninger H."/>
            <person name="Symeonidi A."/>
            <person name="Radhakrishnan G.V."/>
            <person name="Van Nieuwerburgh F."/>
            <person name="Deforce D."/>
            <person name="Chang C."/>
            <person name="Karol K.G."/>
            <person name="Hedrich R."/>
            <person name="Ulvskov P."/>
            <person name="Glockner G."/>
            <person name="Delwiche C.F."/>
            <person name="Petrasek J."/>
            <person name="Van de Peer Y."/>
            <person name="Friml J."/>
            <person name="Beilby M."/>
            <person name="Dolan L."/>
            <person name="Kohara Y."/>
            <person name="Sugano S."/>
            <person name="Fujiyama A."/>
            <person name="Delaux P.-M."/>
            <person name="Quint M."/>
            <person name="TheiBen G."/>
            <person name="Hagemann M."/>
            <person name="Harholt J."/>
            <person name="Dunand C."/>
            <person name="Zachgo S."/>
            <person name="Langdale J."/>
            <person name="Maumus F."/>
            <person name="Straeten D.V.D."/>
            <person name="Gould S.B."/>
            <person name="Rensing S.A."/>
        </authorList>
    </citation>
    <scope>NUCLEOTIDE SEQUENCE [LARGE SCALE GENOMIC DNA]</scope>
    <source>
        <strain evidence="2 3">S276</strain>
    </source>
</reference>
<dbReference type="AlphaFoldDB" id="A0A388JT26"/>
<keyword evidence="1" id="KW-0732">Signal</keyword>
<comment type="caution">
    <text evidence="2">The sequence shown here is derived from an EMBL/GenBank/DDBJ whole genome shotgun (WGS) entry which is preliminary data.</text>
</comment>
<organism evidence="2 3">
    <name type="scientific">Chara braunii</name>
    <name type="common">Braun's stonewort</name>
    <dbReference type="NCBI Taxonomy" id="69332"/>
    <lineage>
        <taxon>Eukaryota</taxon>
        <taxon>Viridiplantae</taxon>
        <taxon>Streptophyta</taxon>
        <taxon>Charophyceae</taxon>
        <taxon>Charales</taxon>
        <taxon>Characeae</taxon>
        <taxon>Chara</taxon>
    </lineage>
</organism>
<sequence>MEFWNQNPLLFLQLWGIFFIIAEQLSGFAPPPPEDTLLTQAEWKRRLRLDLLHAIREETSGEDFRSDRATVHKESSLENIKAPIFARFAKQKLEGIRIEQLSYLPRASIYHNFISKEEATYLIDKALPRLDISRVIEQVPPRAHLIPPRRAPAIDQSTA</sequence>
<evidence type="ECO:0000256" key="1">
    <source>
        <dbReference type="SAM" id="SignalP"/>
    </source>
</evidence>
<feature type="chain" id="PRO_5017484133" evidence="1">
    <location>
        <begin position="23"/>
        <end position="159"/>
    </location>
</feature>
<gene>
    <name evidence="2" type="ORF">CBR_g16038</name>
</gene>
<dbReference type="Proteomes" id="UP000265515">
    <property type="component" value="Unassembled WGS sequence"/>
</dbReference>
<evidence type="ECO:0000313" key="2">
    <source>
        <dbReference type="EMBL" id="GBG60917.1"/>
    </source>
</evidence>
<protein>
    <submittedName>
        <fullName evidence="2">Uncharacterized protein</fullName>
    </submittedName>
</protein>
<dbReference type="Gramene" id="GBG60917">
    <property type="protein sequence ID" value="GBG60917"/>
    <property type="gene ID" value="CBR_g16038"/>
</dbReference>
<evidence type="ECO:0000313" key="3">
    <source>
        <dbReference type="Proteomes" id="UP000265515"/>
    </source>
</evidence>
<proteinExistence type="predicted"/>
<feature type="signal peptide" evidence="1">
    <location>
        <begin position="1"/>
        <end position="22"/>
    </location>
</feature>
<keyword evidence="3" id="KW-1185">Reference proteome</keyword>
<name>A0A388JT26_CHABU</name>
<accession>A0A388JT26</accession>
<dbReference type="EMBL" id="BFEA01000015">
    <property type="protein sequence ID" value="GBG60917.1"/>
    <property type="molecule type" value="Genomic_DNA"/>
</dbReference>